<sequence length="91" mass="10498">MAEQKFRVISEDPARIMRRLVRHWAHKYETELDDTSGRVHLGEQGSVVMQWVESALAIQIQADDQAGCDTLREIVVAHLQNFEGERPLRVE</sequence>
<dbReference type="RefSeq" id="WP_369455975.1">
    <property type="nucleotide sequence ID" value="NZ_JBGCUO010000001.1"/>
</dbReference>
<name>A0ABV4ALU7_9GAMM</name>
<gene>
    <name evidence="1" type="ORF">AB5I84_11350</name>
</gene>
<reference evidence="1 2" key="1">
    <citation type="submission" date="2024-07" db="EMBL/GenBank/DDBJ databases">
        <authorList>
            <person name="Ren Q."/>
        </authorList>
    </citation>
    <scope>NUCLEOTIDE SEQUENCE [LARGE SCALE GENOMIC DNA]</scope>
    <source>
        <strain evidence="1 2">REN37</strain>
    </source>
</reference>
<dbReference type="InterPro" id="IPR014543">
    <property type="entry name" value="UCP028291"/>
</dbReference>
<protein>
    <submittedName>
        <fullName evidence="1">DUF2218 domain-containing protein</fullName>
    </submittedName>
</protein>
<evidence type="ECO:0000313" key="2">
    <source>
        <dbReference type="Proteomes" id="UP001562065"/>
    </source>
</evidence>
<comment type="caution">
    <text evidence="1">The sequence shown here is derived from an EMBL/GenBank/DDBJ whole genome shotgun (WGS) entry which is preliminary data.</text>
</comment>
<dbReference type="EMBL" id="JBGCUO010000001">
    <property type="protein sequence ID" value="MEY1662746.1"/>
    <property type="molecule type" value="Genomic_DNA"/>
</dbReference>
<proteinExistence type="predicted"/>
<organism evidence="1 2">
    <name type="scientific">Isoalcanivorax beigongshangi</name>
    <dbReference type="NCBI Taxonomy" id="3238810"/>
    <lineage>
        <taxon>Bacteria</taxon>
        <taxon>Pseudomonadati</taxon>
        <taxon>Pseudomonadota</taxon>
        <taxon>Gammaproteobacteria</taxon>
        <taxon>Oceanospirillales</taxon>
        <taxon>Alcanivoracaceae</taxon>
        <taxon>Isoalcanivorax</taxon>
    </lineage>
</organism>
<keyword evidence="2" id="KW-1185">Reference proteome</keyword>
<dbReference type="Pfam" id="PF09981">
    <property type="entry name" value="DUF2218"/>
    <property type="match status" value="1"/>
</dbReference>
<dbReference type="Proteomes" id="UP001562065">
    <property type="component" value="Unassembled WGS sequence"/>
</dbReference>
<dbReference type="Gene3D" id="3.30.310.50">
    <property type="entry name" value="Alpha-D-phosphohexomutase, C-terminal domain"/>
    <property type="match status" value="1"/>
</dbReference>
<evidence type="ECO:0000313" key="1">
    <source>
        <dbReference type="EMBL" id="MEY1662746.1"/>
    </source>
</evidence>
<accession>A0ABV4ALU7</accession>